<keyword evidence="4" id="KW-0132">Cell division</keyword>
<evidence type="ECO:0000256" key="8">
    <source>
        <dbReference type="SAM" id="MobiDB-lite"/>
    </source>
</evidence>
<evidence type="ECO:0000259" key="9">
    <source>
        <dbReference type="Pfam" id="PF06136"/>
    </source>
</evidence>
<feature type="compositionally biased region" description="Basic and acidic residues" evidence="8">
    <location>
        <begin position="803"/>
        <end position="839"/>
    </location>
</feature>
<comment type="similarity">
    <text evidence="7">Belongs to the SOSEKI family.</text>
</comment>
<feature type="region of interest" description="Disordered" evidence="8">
    <location>
        <begin position="458"/>
        <end position="529"/>
    </location>
</feature>
<organism evidence="10 11">
    <name type="scientific">Marchantia polymorpha subsp. ruderalis</name>
    <dbReference type="NCBI Taxonomy" id="1480154"/>
    <lineage>
        <taxon>Eukaryota</taxon>
        <taxon>Viridiplantae</taxon>
        <taxon>Streptophyta</taxon>
        <taxon>Embryophyta</taxon>
        <taxon>Marchantiophyta</taxon>
        <taxon>Marchantiopsida</taxon>
        <taxon>Marchantiidae</taxon>
        <taxon>Marchantiales</taxon>
        <taxon>Marchantiaceae</taxon>
        <taxon>Marchantia</taxon>
    </lineage>
</organism>
<protein>
    <recommendedName>
        <fullName evidence="9">SOSEKI DIX-like domain-containing protein</fullName>
    </recommendedName>
</protein>
<dbReference type="Proteomes" id="UP000077202">
    <property type="component" value="Unassembled WGS sequence"/>
</dbReference>
<dbReference type="PANTHER" id="PTHR31083">
    <property type="entry name" value="UPSTREAM OF FLC PROTEIN (DUF966)"/>
    <property type="match status" value="1"/>
</dbReference>
<dbReference type="GO" id="GO:0051301">
    <property type="term" value="P:cell division"/>
    <property type="evidence" value="ECO:0007669"/>
    <property type="project" value="UniProtKB-KW"/>
</dbReference>
<feature type="region of interest" description="Disordered" evidence="8">
    <location>
        <begin position="561"/>
        <end position="878"/>
    </location>
</feature>
<dbReference type="Pfam" id="PF06136">
    <property type="entry name" value="SOK"/>
    <property type="match status" value="1"/>
</dbReference>
<dbReference type="EMBL" id="LVLJ01002505">
    <property type="protein sequence ID" value="OAE24652.1"/>
    <property type="molecule type" value="Genomic_DNA"/>
</dbReference>
<comment type="subcellular location">
    <subcellularLocation>
        <location evidence="1">Cell membrane</location>
        <topology evidence="1">Peripheral membrane protein</topology>
        <orientation evidence="1">Cytoplasmic side</orientation>
    </subcellularLocation>
</comment>
<comment type="caution">
    <text evidence="10">The sequence shown here is derived from an EMBL/GenBank/DDBJ whole genome shotgun (WGS) entry which is preliminary data.</text>
</comment>
<feature type="compositionally biased region" description="Polar residues" evidence="8">
    <location>
        <begin position="515"/>
        <end position="524"/>
    </location>
</feature>
<feature type="compositionally biased region" description="Basic and acidic residues" evidence="8">
    <location>
        <begin position="764"/>
        <end position="777"/>
    </location>
</feature>
<dbReference type="PANTHER" id="PTHR31083:SF6">
    <property type="entry name" value="PROTEIN SOSEKI 3"/>
    <property type="match status" value="1"/>
</dbReference>
<evidence type="ECO:0000256" key="2">
    <source>
        <dbReference type="ARBA" id="ARBA00022473"/>
    </source>
</evidence>
<feature type="compositionally biased region" description="Polar residues" evidence="8">
    <location>
        <begin position="790"/>
        <end position="801"/>
    </location>
</feature>
<feature type="compositionally biased region" description="Polar residues" evidence="8">
    <location>
        <begin position="992"/>
        <end position="1010"/>
    </location>
</feature>
<evidence type="ECO:0000313" key="11">
    <source>
        <dbReference type="Proteomes" id="UP000077202"/>
    </source>
</evidence>
<feature type="region of interest" description="Disordered" evidence="8">
    <location>
        <begin position="990"/>
        <end position="1010"/>
    </location>
</feature>
<keyword evidence="6" id="KW-0131">Cell cycle</keyword>
<dbReference type="GO" id="GO:0051258">
    <property type="term" value="P:protein polymerization"/>
    <property type="evidence" value="ECO:0007669"/>
    <property type="project" value="UniProtKB-ARBA"/>
</dbReference>
<evidence type="ECO:0000256" key="1">
    <source>
        <dbReference type="ARBA" id="ARBA00004413"/>
    </source>
</evidence>
<name>A0A176VWJ2_MARPO</name>
<gene>
    <name evidence="10" type="ORF">AXG93_1964s1040</name>
</gene>
<feature type="compositionally biased region" description="Polar residues" evidence="8">
    <location>
        <begin position="659"/>
        <end position="675"/>
    </location>
</feature>
<proteinExistence type="inferred from homology"/>
<sequence>MNRGILVHKSGEELGYKGFLRSVTWGSTETQGYYGSHDGSRTRRMGPSLAGYKRQSRQENWALVISASRWCCFARPAVARIRHCMKTFKGPNRLTCKKLKMLLNVLIQHNAAHVVFCWNKPALHMGLETKLSFLQPKAQSQDAMSHELPLRITVVKMSLAHHSEWHMSVLLVLRKSKSDSVSFPRPRIGSRAPSLAVKEHRAEGRRRRSEPQQPAATESWESSETFVAASGVWGLSPFNNLLLSQLGAGFGSAVAPLALWSLSSPSVRQGMEPEEAFTKVQVVYYLSRGGQLQQPHLIDVPVSTHSNGLYLRDVKRRLTSIRGKGMGDSFSWSCKRNYKNNFIWQDLADDDKILPLSDGELVLKGSELYTGFQEKAEFMDGQFDPENASQLPNKIKKLASKKFDFEAVKRSLDMESDKLQEQSDLAAALSLSLQLMSDPHMKRFSKDKSMDLNQQKFSFNETIRERSKSTASASSSGTDPPRELQLPREAPRELPREVVREEKPEELPTIKTKKSPTCSESGDSTPFMLSPRRLMAALSSPSPEKKFGKLQATCLSNFRLCGNANPHATDSRPDSPEHPLAAAAQPASGAVPQSPNTRGHQGGPYWPRWRSGRKPRTSSEGKEGPEPPTPPRGPMTKPVTVAKPDPPLKKSFEFDMNVSGVNSAMATPFLQTENNSPSSSESSSAAVSSGKKPASISLSGTSDASDGGNGASSTASSSSEVQNNVSVKEVITQQLPSPSSSEGRPSLNIDTASLPRVSISEAISDVRETVKTTRPDSPESPMKPNPPSSPVRTQLSSSPSFNKRIEDARARARSLVSKEIRSGESRSSKDLLKENDRVKTSSGSMRSGSTRTPNNKNGTTGAGSKTLSGTFNRSPPRINSIMWEDAPLTPTKKEFVNRDDRPLTAGRTNLDWEKTLQEAASLSLPPPDFGQILQECGQCGRTFKPDSLKVHMRGHSARRNCTSSERCEVASYELSSELPVERMETQDIAQAPNPNGKSLRQFSGAVTSPYGSGHHGDALVPFPVTFHTLHSRRACAPPSIGSVTDLCLSKAKQTTKTTTTEN</sequence>
<evidence type="ECO:0000256" key="4">
    <source>
        <dbReference type="ARBA" id="ARBA00022618"/>
    </source>
</evidence>
<feature type="compositionally biased region" description="Low complexity" evidence="8">
    <location>
        <begin position="676"/>
        <end position="730"/>
    </location>
</feature>
<dbReference type="InterPro" id="IPR048351">
    <property type="entry name" value="SOK_DIX"/>
</dbReference>
<evidence type="ECO:0000256" key="7">
    <source>
        <dbReference type="ARBA" id="ARBA00024211"/>
    </source>
</evidence>
<feature type="region of interest" description="Disordered" evidence="8">
    <location>
        <begin position="192"/>
        <end position="222"/>
    </location>
</feature>
<accession>A0A176VWJ2</accession>
<feature type="compositionally biased region" description="Low complexity" evidence="8">
    <location>
        <begin position="579"/>
        <end position="595"/>
    </location>
</feature>
<keyword evidence="11" id="KW-1185">Reference proteome</keyword>
<evidence type="ECO:0000256" key="6">
    <source>
        <dbReference type="ARBA" id="ARBA00023306"/>
    </source>
</evidence>
<dbReference type="AlphaFoldDB" id="A0A176VWJ2"/>
<keyword evidence="2" id="KW-0217">Developmental protein</keyword>
<feature type="compositionally biased region" description="Polar residues" evidence="8">
    <location>
        <begin position="731"/>
        <end position="751"/>
    </location>
</feature>
<keyword evidence="5" id="KW-0472">Membrane</keyword>
<feature type="compositionally biased region" description="Polar residues" evidence="8">
    <location>
        <begin position="853"/>
        <end position="873"/>
    </location>
</feature>
<evidence type="ECO:0000256" key="3">
    <source>
        <dbReference type="ARBA" id="ARBA00022475"/>
    </source>
</evidence>
<feature type="compositionally biased region" description="Polar residues" evidence="8">
    <location>
        <begin position="211"/>
        <end position="222"/>
    </location>
</feature>
<dbReference type="GO" id="GO:0005886">
    <property type="term" value="C:plasma membrane"/>
    <property type="evidence" value="ECO:0007669"/>
    <property type="project" value="UniProtKB-SubCell"/>
</dbReference>
<reference evidence="10" key="1">
    <citation type="submission" date="2016-03" db="EMBL/GenBank/DDBJ databases">
        <title>Mechanisms controlling the formation of the plant cell surface in tip-growing cells are functionally conserved among land plants.</title>
        <authorList>
            <person name="Honkanen S."/>
            <person name="Jones V.A."/>
            <person name="Morieri G."/>
            <person name="Champion C."/>
            <person name="Hetherington A.J."/>
            <person name="Kelly S."/>
            <person name="Saint-Marcoux D."/>
            <person name="Proust H."/>
            <person name="Prescott H."/>
            <person name="Dolan L."/>
        </authorList>
    </citation>
    <scope>NUCLEOTIDE SEQUENCE [LARGE SCALE GENOMIC DNA]</scope>
    <source>
        <tissue evidence="10">Whole gametophyte</tissue>
    </source>
</reference>
<evidence type="ECO:0000313" key="10">
    <source>
        <dbReference type="EMBL" id="OAE24652.1"/>
    </source>
</evidence>
<feature type="domain" description="SOSEKI DIX-like" evidence="9">
    <location>
        <begin position="280"/>
        <end position="368"/>
    </location>
</feature>
<feature type="compositionally biased region" description="Basic and acidic residues" evidence="8">
    <location>
        <begin position="480"/>
        <end position="508"/>
    </location>
</feature>
<keyword evidence="3" id="KW-1003">Cell membrane</keyword>
<dbReference type="InterPro" id="IPR010369">
    <property type="entry name" value="SOK"/>
</dbReference>
<evidence type="ECO:0000256" key="5">
    <source>
        <dbReference type="ARBA" id="ARBA00023136"/>
    </source>
</evidence>
<feature type="compositionally biased region" description="Low complexity" evidence="8">
    <location>
        <begin position="840"/>
        <end position="852"/>
    </location>
</feature>